<reference evidence="3" key="1">
    <citation type="submission" date="2014-07" db="EMBL/GenBank/DDBJ databases">
        <authorList>
            <person name="Monot Marc"/>
        </authorList>
    </citation>
    <scope>NUCLEOTIDE SEQUENCE</scope>
    <source>
        <strain evidence="5">7032989</strain>
        <strain evidence="4">7032994</strain>
    </source>
</reference>
<comment type="similarity">
    <text evidence="1">Belongs to the UPF0167 family.</text>
</comment>
<dbReference type="EMBL" id="LK932525">
    <property type="protein sequence ID" value="CDS89004.1"/>
    <property type="molecule type" value="Genomic_DNA"/>
</dbReference>
<dbReference type="RefSeq" id="WP_021367084.1">
    <property type="nucleotide sequence ID" value="NZ_JANGFU010000002.1"/>
</dbReference>
<evidence type="ECO:0000313" key="5">
    <source>
        <dbReference type="EMBL" id="CDT61166.1"/>
    </source>
</evidence>
<keyword evidence="2" id="KW-0175">Coiled coil</keyword>
<proteinExistence type="inferred from homology"/>
<dbReference type="Pfam" id="PF03691">
    <property type="entry name" value="UPF0167"/>
    <property type="match status" value="1"/>
</dbReference>
<name>A0A069AIA5_CLODI</name>
<evidence type="ECO:0000313" key="4">
    <source>
        <dbReference type="EMBL" id="CDS89634.1"/>
    </source>
</evidence>
<accession>A0A069AIA5</accession>
<feature type="coiled-coil region" evidence="2">
    <location>
        <begin position="154"/>
        <end position="181"/>
    </location>
</feature>
<dbReference type="EMBL" id="LK932411">
    <property type="protein sequence ID" value="CDS89634.1"/>
    <property type="molecule type" value="Genomic_DNA"/>
</dbReference>
<evidence type="ECO:0000256" key="1">
    <source>
        <dbReference type="ARBA" id="ARBA00008525"/>
    </source>
</evidence>
<gene>
    <name evidence="5" type="ORF">BN1095_600042</name>
    <name evidence="3" type="ORF">BN1096_700291</name>
    <name evidence="4" type="ORF">BN1097_710291</name>
</gene>
<dbReference type="InterPro" id="IPR005363">
    <property type="entry name" value="UPF0167"/>
</dbReference>
<dbReference type="AlphaFoldDB" id="A0A069AIA5"/>
<dbReference type="EMBL" id="LK933294">
    <property type="protein sequence ID" value="CDT61166.1"/>
    <property type="molecule type" value="Genomic_DNA"/>
</dbReference>
<protein>
    <recommendedName>
        <fullName evidence="6">CbrC family protein</fullName>
    </recommendedName>
</protein>
<evidence type="ECO:0000313" key="3">
    <source>
        <dbReference type="EMBL" id="CDS89004.1"/>
    </source>
</evidence>
<sequence>MVMLYDILKERKICIYIGDVHMRLFGKLKGVKAKNLCPQFRYQPFIYENGCVEWGKDICQCCGKKVNKYINMIYSEQEVDCICLECIANGKASKKFNGTFIQDVEKVIDDEEKTKELFERTPGYVSWQGEYWLTCCDDYCAYIGTVGIKELQEMGIVEEALAEYENRNERYENIRENLTKNGSLCGYLFQCLHCGKYRLWVDAD</sequence>
<evidence type="ECO:0000256" key="2">
    <source>
        <dbReference type="SAM" id="Coils"/>
    </source>
</evidence>
<evidence type="ECO:0008006" key="6">
    <source>
        <dbReference type="Google" id="ProtNLM"/>
    </source>
</evidence>
<organism evidence="3">
    <name type="scientific">Clostridioides difficile</name>
    <name type="common">Peptoclostridium difficile</name>
    <dbReference type="NCBI Taxonomy" id="1496"/>
    <lineage>
        <taxon>Bacteria</taxon>
        <taxon>Bacillati</taxon>
        <taxon>Bacillota</taxon>
        <taxon>Clostridia</taxon>
        <taxon>Peptostreptococcales</taxon>
        <taxon>Peptostreptococcaceae</taxon>
        <taxon>Clostridioides</taxon>
    </lineage>
</organism>